<accession>A0A9D4DBM3</accession>
<dbReference type="EMBL" id="JAIWYP010000011">
    <property type="protein sequence ID" value="KAH3741965.1"/>
    <property type="molecule type" value="Genomic_DNA"/>
</dbReference>
<evidence type="ECO:0000313" key="2">
    <source>
        <dbReference type="Proteomes" id="UP000828390"/>
    </source>
</evidence>
<reference evidence="1" key="1">
    <citation type="journal article" date="2019" name="bioRxiv">
        <title>The Genome of the Zebra Mussel, Dreissena polymorpha: A Resource for Invasive Species Research.</title>
        <authorList>
            <person name="McCartney M.A."/>
            <person name="Auch B."/>
            <person name="Kono T."/>
            <person name="Mallez S."/>
            <person name="Zhang Y."/>
            <person name="Obille A."/>
            <person name="Becker A."/>
            <person name="Abrahante J.E."/>
            <person name="Garbe J."/>
            <person name="Badalamenti J.P."/>
            <person name="Herman A."/>
            <person name="Mangelson H."/>
            <person name="Liachko I."/>
            <person name="Sullivan S."/>
            <person name="Sone E.D."/>
            <person name="Koren S."/>
            <person name="Silverstein K.A.T."/>
            <person name="Beckman K.B."/>
            <person name="Gohl D.M."/>
        </authorList>
    </citation>
    <scope>NUCLEOTIDE SEQUENCE</scope>
    <source>
        <strain evidence="1">Duluth1</strain>
        <tissue evidence="1">Whole animal</tissue>
    </source>
</reference>
<evidence type="ECO:0000313" key="1">
    <source>
        <dbReference type="EMBL" id="KAH3741965.1"/>
    </source>
</evidence>
<name>A0A9D4DBM3_DREPO</name>
<sequence length="54" mass="6186">MSVEICTIMTRLGYGEEMRRWIVEKYREHDRLINAQPSEVTDITAGSKADTGNI</sequence>
<organism evidence="1 2">
    <name type="scientific">Dreissena polymorpha</name>
    <name type="common">Zebra mussel</name>
    <name type="synonym">Mytilus polymorpha</name>
    <dbReference type="NCBI Taxonomy" id="45954"/>
    <lineage>
        <taxon>Eukaryota</taxon>
        <taxon>Metazoa</taxon>
        <taxon>Spiralia</taxon>
        <taxon>Lophotrochozoa</taxon>
        <taxon>Mollusca</taxon>
        <taxon>Bivalvia</taxon>
        <taxon>Autobranchia</taxon>
        <taxon>Heteroconchia</taxon>
        <taxon>Euheterodonta</taxon>
        <taxon>Imparidentia</taxon>
        <taxon>Neoheterodontei</taxon>
        <taxon>Myida</taxon>
        <taxon>Dreissenoidea</taxon>
        <taxon>Dreissenidae</taxon>
        <taxon>Dreissena</taxon>
    </lineage>
</organism>
<gene>
    <name evidence="1" type="ORF">DPMN_048695</name>
</gene>
<reference evidence="1" key="2">
    <citation type="submission" date="2020-11" db="EMBL/GenBank/DDBJ databases">
        <authorList>
            <person name="McCartney M.A."/>
            <person name="Auch B."/>
            <person name="Kono T."/>
            <person name="Mallez S."/>
            <person name="Becker A."/>
            <person name="Gohl D.M."/>
            <person name="Silverstein K.A.T."/>
            <person name="Koren S."/>
            <person name="Bechman K.B."/>
            <person name="Herman A."/>
            <person name="Abrahante J.E."/>
            <person name="Garbe J."/>
        </authorList>
    </citation>
    <scope>NUCLEOTIDE SEQUENCE</scope>
    <source>
        <strain evidence="1">Duluth1</strain>
        <tissue evidence="1">Whole animal</tissue>
    </source>
</reference>
<comment type="caution">
    <text evidence="1">The sequence shown here is derived from an EMBL/GenBank/DDBJ whole genome shotgun (WGS) entry which is preliminary data.</text>
</comment>
<keyword evidence="2" id="KW-1185">Reference proteome</keyword>
<proteinExistence type="predicted"/>
<protein>
    <submittedName>
        <fullName evidence="1">Uncharacterized protein</fullName>
    </submittedName>
</protein>
<dbReference type="Proteomes" id="UP000828390">
    <property type="component" value="Unassembled WGS sequence"/>
</dbReference>
<dbReference type="AlphaFoldDB" id="A0A9D4DBM3"/>